<dbReference type="PROSITE" id="PS50894">
    <property type="entry name" value="HPT"/>
    <property type="match status" value="1"/>
</dbReference>
<comment type="function">
    <text evidence="16">Member of the two-component regulatory system BvgS/BvgA. Phosphorylates BvgA via a four-step phosphorelay in response to environmental signals.</text>
</comment>
<dbReference type="GO" id="GO:0000155">
    <property type="term" value="F:phosphorelay sensor kinase activity"/>
    <property type="evidence" value="ECO:0007669"/>
    <property type="project" value="InterPro"/>
</dbReference>
<evidence type="ECO:0000259" key="23">
    <source>
        <dbReference type="PROSITE" id="PS50109"/>
    </source>
</evidence>
<dbReference type="InterPro" id="IPR003661">
    <property type="entry name" value="HisK_dim/P_dom"/>
</dbReference>
<evidence type="ECO:0000256" key="8">
    <source>
        <dbReference type="ARBA" id="ARBA00022729"/>
    </source>
</evidence>
<feature type="transmembrane region" description="Helical" evidence="22">
    <location>
        <begin position="12"/>
        <end position="36"/>
    </location>
</feature>
<comment type="catalytic activity">
    <reaction evidence="1">
        <text>ATP + protein L-histidine = ADP + protein N-phospho-L-histidine.</text>
        <dbReference type="EC" id="2.7.13.3"/>
    </reaction>
</comment>
<keyword evidence="28" id="KW-1185">Reference proteome</keyword>
<keyword evidence="12 22" id="KW-1133">Transmembrane helix</keyword>
<feature type="domain" description="Response regulatory" evidence="24">
    <location>
        <begin position="674"/>
        <end position="790"/>
    </location>
</feature>
<evidence type="ECO:0000313" key="27">
    <source>
        <dbReference type="EMBL" id="MBB3117215.1"/>
    </source>
</evidence>
<evidence type="ECO:0000256" key="22">
    <source>
        <dbReference type="SAM" id="Phobius"/>
    </source>
</evidence>
<dbReference type="InterPro" id="IPR024478">
    <property type="entry name" value="HlyB_4HB_MCP"/>
</dbReference>
<keyword evidence="14" id="KW-0843">Virulence</keyword>
<dbReference type="GO" id="GO:0005524">
    <property type="term" value="F:ATP binding"/>
    <property type="evidence" value="ECO:0007669"/>
    <property type="project" value="UniProtKB-KW"/>
</dbReference>
<dbReference type="PROSITE" id="PS50110">
    <property type="entry name" value="RESPONSE_REGULATORY"/>
    <property type="match status" value="2"/>
</dbReference>
<sequence>MRFRDIRISVRINAGYAILIFLMMSVILVGVCRIYAIRAEGDRILSQDWAAYTAINNIDIHSRDASTRMVTLIMQSNLAQRAHSYARIEEIKRGIERELEQLAELQKAPEAQHLIERIKSARSEYFDSFAAVADMVEAGERASAEDRLDNLATPALNRLQGAIRELSALQKRTVLAAGAEARADINASLVWMSAIGLAAVLVGVAFAISARSITRPLAEAVAIATRVAKGDLSSVIEVTSKDETGELLLALKDMTAALAAEQQLRHAVEVAEDATKMKSDFLANMSHEIRTPMNGIIGMTHLALQTELTPKQRNYLEKVESAARNLLGIVNDILDFSKIEAGKLAFENVDFYLEDVMAHIADLSVMRAQDKGLELLFDIAPDVPVALVGDPLRFGQVLINLTNNAIKFTEQGEIVVTIRVLDKSDDQVSLRVDVRDTGIGLTPAQRTKLFQAFTQGDTSTTRHHGGTGLGLTISKRLVEMMEGEIGLESEAGVGSNFFFSARFGLPSTHTPDVAPDSDIAGERVLVVDDNAAAREIFVAMLTSLQFDAVGVGSGPEAVLAVSQARQAGQPFGVVLMDWQMPDMNGIEAIQAIRADAGFAPDALPRFIVVTAYNRDVLMDEAREVHVDSVLNKPVSASTLMDSISTAYGKDLNRCRTRRREADYQSAAQSMRGAHLLLVEDNEVNREVAQQLLGDAGVRVDVATNGAMALAKIAVTHYDGVLMDCQMPIMDGYDATRKLRENPRYAELPVIAMTANAMVGDKEKCLTAGMNDFIAKPVDVSQLFATLARWIKPRRPAASMAAAREEEAENLPQIPGLQMEAALQRVGGNAKLMRKLLIRFAETQADVMNRIAAAVDNNDLASATREAHTVKGLAGNIGAAGVADSAAQLESMLSHGVEEGRDEVTAAMQAELRDVVVSITMTLRLGAGSVIDPAALQGGAARAKAQASEAGAPAAEGQQDLVALAAGLQELASLLEQDDSAALKLAEKLCPQLAAAGQGEHARQLQRQIGQYDFDGALAQLNEAASALHLKINERTA</sequence>
<comment type="subunit">
    <text evidence="17">At low DSF concentrations, interacts with RpfF.</text>
</comment>
<dbReference type="FunFam" id="1.10.287.130:FF:000002">
    <property type="entry name" value="Two-component osmosensing histidine kinase"/>
    <property type="match status" value="1"/>
</dbReference>
<dbReference type="Gene3D" id="6.10.340.10">
    <property type="match status" value="1"/>
</dbReference>
<evidence type="ECO:0000256" key="18">
    <source>
        <dbReference type="ARBA" id="ARBA00068150"/>
    </source>
</evidence>
<dbReference type="CDD" id="cd17546">
    <property type="entry name" value="REC_hyHK_CKI1_RcsC-like"/>
    <property type="match status" value="2"/>
</dbReference>
<dbReference type="SMART" id="SM00387">
    <property type="entry name" value="HATPase_c"/>
    <property type="match status" value="1"/>
</dbReference>
<feature type="domain" description="Histidine kinase" evidence="23">
    <location>
        <begin position="284"/>
        <end position="505"/>
    </location>
</feature>
<evidence type="ECO:0000256" key="1">
    <source>
        <dbReference type="ARBA" id="ARBA00000085"/>
    </source>
</evidence>
<dbReference type="Pfam" id="PF12729">
    <property type="entry name" value="4HB_MCP_1"/>
    <property type="match status" value="1"/>
</dbReference>
<feature type="modified residue" description="4-aspartylphosphate" evidence="21">
    <location>
        <position position="577"/>
    </location>
</feature>
<dbReference type="Gene3D" id="3.30.565.10">
    <property type="entry name" value="Histidine kinase-like ATPase, C-terminal domain"/>
    <property type="match status" value="1"/>
</dbReference>
<keyword evidence="9" id="KW-0547">Nucleotide-binding</keyword>
<feature type="domain" description="HAMP" evidence="25">
    <location>
        <begin position="211"/>
        <end position="263"/>
    </location>
</feature>
<dbReference type="SUPFAM" id="SSF47226">
    <property type="entry name" value="Histidine-containing phosphotransfer domain, HPT domain"/>
    <property type="match status" value="1"/>
</dbReference>
<feature type="modified residue" description="Phosphohistidine" evidence="20">
    <location>
        <position position="867"/>
    </location>
</feature>
<keyword evidence="13" id="KW-0902">Two-component regulatory system</keyword>
<dbReference type="CDD" id="cd06225">
    <property type="entry name" value="HAMP"/>
    <property type="match status" value="1"/>
</dbReference>
<feature type="modified residue" description="4-aspartylphosphate" evidence="21">
    <location>
        <position position="723"/>
    </location>
</feature>
<dbReference type="GO" id="GO:0005886">
    <property type="term" value="C:plasma membrane"/>
    <property type="evidence" value="ECO:0007669"/>
    <property type="project" value="UniProtKB-SubCell"/>
</dbReference>
<evidence type="ECO:0000256" key="21">
    <source>
        <dbReference type="PROSITE-ProRule" id="PRU00169"/>
    </source>
</evidence>
<keyword evidence="7 22" id="KW-0812">Transmembrane</keyword>
<dbReference type="AlphaFoldDB" id="A0A7W5FS02"/>
<dbReference type="InterPro" id="IPR008207">
    <property type="entry name" value="Sig_transdc_His_kin_Hpt_dom"/>
</dbReference>
<dbReference type="InterPro" id="IPR001789">
    <property type="entry name" value="Sig_transdc_resp-reg_receiver"/>
</dbReference>
<dbReference type="PROSITE" id="PS50885">
    <property type="entry name" value="HAMP"/>
    <property type="match status" value="1"/>
</dbReference>
<dbReference type="Pfam" id="PF00512">
    <property type="entry name" value="HisKA"/>
    <property type="match status" value="1"/>
</dbReference>
<dbReference type="InterPro" id="IPR047347">
    <property type="entry name" value="YvaQ-like_sensor"/>
</dbReference>
<keyword evidence="15 22" id="KW-0472">Membrane</keyword>
<dbReference type="CDD" id="cd00088">
    <property type="entry name" value="HPT"/>
    <property type="match status" value="1"/>
</dbReference>
<dbReference type="SMART" id="SM00448">
    <property type="entry name" value="REC"/>
    <property type="match status" value="2"/>
</dbReference>
<evidence type="ECO:0000256" key="6">
    <source>
        <dbReference type="ARBA" id="ARBA00022679"/>
    </source>
</evidence>
<dbReference type="SUPFAM" id="SSF52172">
    <property type="entry name" value="CheY-like"/>
    <property type="match status" value="2"/>
</dbReference>
<dbReference type="SUPFAM" id="SSF47384">
    <property type="entry name" value="Homodimeric domain of signal transducing histidine kinase"/>
    <property type="match status" value="1"/>
</dbReference>
<evidence type="ECO:0000256" key="10">
    <source>
        <dbReference type="ARBA" id="ARBA00022777"/>
    </source>
</evidence>
<evidence type="ECO:0000256" key="12">
    <source>
        <dbReference type="ARBA" id="ARBA00022989"/>
    </source>
</evidence>
<evidence type="ECO:0000256" key="3">
    <source>
        <dbReference type="ARBA" id="ARBA00012438"/>
    </source>
</evidence>
<keyword evidence="5 21" id="KW-0597">Phosphoprotein</keyword>
<dbReference type="PANTHER" id="PTHR45339:SF1">
    <property type="entry name" value="HYBRID SIGNAL TRANSDUCTION HISTIDINE KINASE J"/>
    <property type="match status" value="1"/>
</dbReference>
<evidence type="ECO:0000259" key="26">
    <source>
        <dbReference type="PROSITE" id="PS50894"/>
    </source>
</evidence>
<dbReference type="CDD" id="cd16922">
    <property type="entry name" value="HATPase_EvgS-ArcB-TorS-like"/>
    <property type="match status" value="1"/>
</dbReference>
<dbReference type="Pfam" id="PF00672">
    <property type="entry name" value="HAMP"/>
    <property type="match status" value="1"/>
</dbReference>
<comment type="subcellular location">
    <subcellularLocation>
        <location evidence="2">Cell membrane</location>
        <topology evidence="2">Multi-pass membrane protein</topology>
    </subcellularLocation>
</comment>
<evidence type="ECO:0000256" key="11">
    <source>
        <dbReference type="ARBA" id="ARBA00022840"/>
    </source>
</evidence>
<dbReference type="Gene3D" id="1.10.287.130">
    <property type="match status" value="1"/>
</dbReference>
<dbReference type="SUPFAM" id="SSF55874">
    <property type="entry name" value="ATPase domain of HSP90 chaperone/DNA topoisomerase II/histidine kinase"/>
    <property type="match status" value="1"/>
</dbReference>
<dbReference type="InterPro" id="IPR003660">
    <property type="entry name" value="HAMP_dom"/>
</dbReference>
<protein>
    <recommendedName>
        <fullName evidence="18">Sensory/regulatory protein RpfC</fullName>
        <ecNumber evidence="3">2.7.13.3</ecNumber>
    </recommendedName>
    <alternativeName>
        <fullName evidence="19">Virulence sensor protein BvgS</fullName>
    </alternativeName>
</protein>
<organism evidence="27 28">
    <name type="scientific">Pseudoduganella violacea</name>
    <dbReference type="NCBI Taxonomy" id="1715466"/>
    <lineage>
        <taxon>Bacteria</taxon>
        <taxon>Pseudomonadati</taxon>
        <taxon>Pseudomonadota</taxon>
        <taxon>Betaproteobacteria</taxon>
        <taxon>Burkholderiales</taxon>
        <taxon>Oxalobacteraceae</taxon>
        <taxon>Telluria group</taxon>
        <taxon>Pseudoduganella</taxon>
    </lineage>
</organism>
<evidence type="ECO:0000256" key="2">
    <source>
        <dbReference type="ARBA" id="ARBA00004651"/>
    </source>
</evidence>
<dbReference type="PRINTS" id="PR00344">
    <property type="entry name" value="BCTRLSENSOR"/>
</dbReference>
<evidence type="ECO:0000256" key="13">
    <source>
        <dbReference type="ARBA" id="ARBA00023012"/>
    </source>
</evidence>
<dbReference type="CDD" id="cd19411">
    <property type="entry name" value="MCP2201-like_sensor"/>
    <property type="match status" value="1"/>
</dbReference>
<dbReference type="Proteomes" id="UP000541535">
    <property type="component" value="Unassembled WGS sequence"/>
</dbReference>
<feature type="domain" description="Response regulatory" evidence="24">
    <location>
        <begin position="523"/>
        <end position="647"/>
    </location>
</feature>
<dbReference type="SMART" id="SM00388">
    <property type="entry name" value="HisKA"/>
    <property type="match status" value="1"/>
</dbReference>
<dbReference type="SUPFAM" id="SSF158472">
    <property type="entry name" value="HAMP domain-like"/>
    <property type="match status" value="1"/>
</dbReference>
<dbReference type="InterPro" id="IPR004358">
    <property type="entry name" value="Sig_transdc_His_kin-like_C"/>
</dbReference>
<evidence type="ECO:0000256" key="4">
    <source>
        <dbReference type="ARBA" id="ARBA00022475"/>
    </source>
</evidence>
<dbReference type="PROSITE" id="PS50109">
    <property type="entry name" value="HIS_KIN"/>
    <property type="match status" value="1"/>
</dbReference>
<evidence type="ECO:0000256" key="16">
    <source>
        <dbReference type="ARBA" id="ARBA00058004"/>
    </source>
</evidence>
<evidence type="ECO:0000256" key="7">
    <source>
        <dbReference type="ARBA" id="ARBA00022692"/>
    </source>
</evidence>
<keyword evidence="6 27" id="KW-0808">Transferase</keyword>
<dbReference type="Pfam" id="PF02518">
    <property type="entry name" value="HATPase_c"/>
    <property type="match status" value="1"/>
</dbReference>
<dbReference type="Gene3D" id="3.40.50.2300">
    <property type="match status" value="2"/>
</dbReference>
<evidence type="ECO:0000256" key="9">
    <source>
        <dbReference type="ARBA" id="ARBA00022741"/>
    </source>
</evidence>
<dbReference type="Pfam" id="PF01627">
    <property type="entry name" value="Hpt"/>
    <property type="match status" value="1"/>
</dbReference>
<evidence type="ECO:0000256" key="20">
    <source>
        <dbReference type="PROSITE-ProRule" id="PRU00110"/>
    </source>
</evidence>
<dbReference type="InterPro" id="IPR011006">
    <property type="entry name" value="CheY-like_superfamily"/>
</dbReference>
<dbReference type="InterPro" id="IPR005467">
    <property type="entry name" value="His_kinase_dom"/>
</dbReference>
<dbReference type="EC" id="2.7.13.3" evidence="3"/>
<evidence type="ECO:0000259" key="24">
    <source>
        <dbReference type="PROSITE" id="PS50110"/>
    </source>
</evidence>
<dbReference type="InterPro" id="IPR003594">
    <property type="entry name" value="HATPase_dom"/>
</dbReference>
<dbReference type="RefSeq" id="WP_183439200.1">
    <property type="nucleotide sequence ID" value="NZ_JACHXD010000001.1"/>
</dbReference>
<dbReference type="InterPro" id="IPR036641">
    <property type="entry name" value="HPT_dom_sf"/>
</dbReference>
<proteinExistence type="predicted"/>
<dbReference type="Gene3D" id="1.20.120.160">
    <property type="entry name" value="HPT domain"/>
    <property type="match status" value="1"/>
</dbReference>
<keyword evidence="8" id="KW-0732">Signal</keyword>
<evidence type="ECO:0000256" key="19">
    <source>
        <dbReference type="ARBA" id="ARBA00070152"/>
    </source>
</evidence>
<accession>A0A7W5FS02</accession>
<evidence type="ECO:0000256" key="17">
    <source>
        <dbReference type="ARBA" id="ARBA00064003"/>
    </source>
</evidence>
<gene>
    <name evidence="27" type="ORF">FHS03_000234</name>
</gene>
<evidence type="ECO:0000256" key="15">
    <source>
        <dbReference type="ARBA" id="ARBA00023136"/>
    </source>
</evidence>
<dbReference type="CDD" id="cd00082">
    <property type="entry name" value="HisKA"/>
    <property type="match status" value="1"/>
</dbReference>
<dbReference type="PANTHER" id="PTHR45339">
    <property type="entry name" value="HYBRID SIGNAL TRANSDUCTION HISTIDINE KINASE J"/>
    <property type="match status" value="1"/>
</dbReference>
<dbReference type="EMBL" id="JACHXD010000001">
    <property type="protein sequence ID" value="MBB3117215.1"/>
    <property type="molecule type" value="Genomic_DNA"/>
</dbReference>
<keyword evidence="10 27" id="KW-0418">Kinase</keyword>
<dbReference type="FunFam" id="3.30.565.10:FF:000010">
    <property type="entry name" value="Sensor histidine kinase RcsC"/>
    <property type="match status" value="1"/>
</dbReference>
<reference evidence="27 28" key="1">
    <citation type="submission" date="2020-08" db="EMBL/GenBank/DDBJ databases">
        <title>Genomic Encyclopedia of Type Strains, Phase III (KMG-III): the genomes of soil and plant-associated and newly described type strains.</title>
        <authorList>
            <person name="Whitman W."/>
        </authorList>
    </citation>
    <scope>NUCLEOTIDE SEQUENCE [LARGE SCALE GENOMIC DNA]</scope>
    <source>
        <strain evidence="27 28">CECT 8897</strain>
    </source>
</reference>
<evidence type="ECO:0000256" key="5">
    <source>
        <dbReference type="ARBA" id="ARBA00022553"/>
    </source>
</evidence>
<dbReference type="InterPro" id="IPR036890">
    <property type="entry name" value="HATPase_C_sf"/>
</dbReference>
<evidence type="ECO:0000256" key="14">
    <source>
        <dbReference type="ARBA" id="ARBA00023026"/>
    </source>
</evidence>
<evidence type="ECO:0000313" key="28">
    <source>
        <dbReference type="Proteomes" id="UP000541535"/>
    </source>
</evidence>
<evidence type="ECO:0000259" key="25">
    <source>
        <dbReference type="PROSITE" id="PS50885"/>
    </source>
</evidence>
<keyword evidence="4" id="KW-1003">Cell membrane</keyword>
<comment type="caution">
    <text evidence="27">The sequence shown here is derived from an EMBL/GenBank/DDBJ whole genome shotgun (WGS) entry which is preliminary data.</text>
</comment>
<keyword evidence="11" id="KW-0067">ATP-binding</keyword>
<dbReference type="SMART" id="SM00304">
    <property type="entry name" value="HAMP"/>
    <property type="match status" value="1"/>
</dbReference>
<dbReference type="InterPro" id="IPR036097">
    <property type="entry name" value="HisK_dim/P_sf"/>
</dbReference>
<dbReference type="Pfam" id="PF00072">
    <property type="entry name" value="Response_reg"/>
    <property type="match status" value="2"/>
</dbReference>
<feature type="domain" description="HPt" evidence="26">
    <location>
        <begin position="828"/>
        <end position="929"/>
    </location>
</feature>
<feature type="transmembrane region" description="Helical" evidence="22">
    <location>
        <begin position="189"/>
        <end position="208"/>
    </location>
</feature>
<name>A0A7W5FS02_9BURK</name>